<evidence type="ECO:0000259" key="9">
    <source>
        <dbReference type="Pfam" id="PF00361"/>
    </source>
</evidence>
<feature type="transmembrane region" description="Helical" evidence="8">
    <location>
        <begin position="115"/>
        <end position="132"/>
    </location>
</feature>
<evidence type="ECO:0000313" key="10">
    <source>
        <dbReference type="EMBL" id="MDQ0515596.1"/>
    </source>
</evidence>
<dbReference type="PRINTS" id="PR01434">
    <property type="entry name" value="NADHDHGNASE5"/>
</dbReference>
<gene>
    <name evidence="10" type="ORF">QO015_001209</name>
</gene>
<keyword evidence="11" id="KW-1185">Reference proteome</keyword>
<feature type="transmembrane region" description="Helical" evidence="8">
    <location>
        <begin position="284"/>
        <end position="303"/>
    </location>
</feature>
<feature type="transmembrane region" description="Helical" evidence="8">
    <location>
        <begin position="83"/>
        <end position="103"/>
    </location>
</feature>
<name>A0ABU0M3S5_9HYPH</name>
<evidence type="ECO:0000313" key="11">
    <source>
        <dbReference type="Proteomes" id="UP001223743"/>
    </source>
</evidence>
<evidence type="ECO:0000256" key="3">
    <source>
        <dbReference type="ARBA" id="ARBA00022475"/>
    </source>
</evidence>
<feature type="transmembrane region" description="Helical" evidence="8">
    <location>
        <begin position="310"/>
        <end position="334"/>
    </location>
</feature>
<evidence type="ECO:0000256" key="7">
    <source>
        <dbReference type="RuleBase" id="RU000320"/>
    </source>
</evidence>
<feature type="transmembrane region" description="Helical" evidence="8">
    <location>
        <begin position="249"/>
        <end position="272"/>
    </location>
</feature>
<keyword evidence="4 7" id="KW-0812">Transmembrane</keyword>
<dbReference type="EMBL" id="JAUSWJ010000001">
    <property type="protein sequence ID" value="MDQ0515596.1"/>
    <property type="molecule type" value="Genomic_DNA"/>
</dbReference>
<feature type="transmembrane region" description="Helical" evidence="8">
    <location>
        <begin position="169"/>
        <end position="191"/>
    </location>
</feature>
<keyword evidence="5 8" id="KW-1133">Transmembrane helix</keyword>
<dbReference type="RefSeq" id="WP_266280800.1">
    <property type="nucleotide sequence ID" value="NZ_JAPKNF010000001.1"/>
</dbReference>
<comment type="similarity">
    <text evidence="2">Belongs to the CPA3 antiporters (TC 2.A.63) subunit D family.</text>
</comment>
<evidence type="ECO:0000256" key="4">
    <source>
        <dbReference type="ARBA" id="ARBA00022692"/>
    </source>
</evidence>
<feature type="transmembrane region" description="Helical" evidence="8">
    <location>
        <begin position="211"/>
        <end position="229"/>
    </location>
</feature>
<dbReference type="PANTHER" id="PTHR42703">
    <property type="entry name" value="NADH DEHYDROGENASE"/>
    <property type="match status" value="1"/>
</dbReference>
<evidence type="ECO:0000256" key="1">
    <source>
        <dbReference type="ARBA" id="ARBA00004651"/>
    </source>
</evidence>
<evidence type="ECO:0000256" key="6">
    <source>
        <dbReference type="ARBA" id="ARBA00023136"/>
    </source>
</evidence>
<sequence length="486" mass="50359">MTTLFSNELLLVLALAVPAAVALLVALVGRRPNLREAVSLAGALLLAVVVFLLLARVLEGARPSLHLVTIAPGLDLALALEPLGMLFACVAATLWIANTVYSIGYMRGNDEPRQTPFYCAFAVAIFSTMGVALSGNLITLFLFYELLSISTFPLVTHKQSAEAMRAGRTYLLTLIGASMILLLPAIVWTAVATGTTAFTPGGILAGHVGPLGMAVLFGMFVFGAAKAAVMPLHRWLPAAMVAPTPVSALLHAVAVVKAGVFTILKVSVYVFGLDTLRETGASAWLVYVAGFTVVAASLVALTADDLKRRLAYSTIGQLSYIVMAAAIATPAAAIGAALHIAAHAVSKITLFFAAGSVYTAEHVTKVSRMNGIGRRMPWTMAAFAIGTVSMIGLPPTAGFLGKWFMLGAAGSAADWFAVGVIVVSTVLNGAYFLPILTAAFLKPAGGPVAEAPLAIVVALTATAAGTVLLFLFPDVPLRLASAMVAP</sequence>
<organism evidence="10 11">
    <name type="scientific">Kaistia geumhonensis</name>
    <dbReference type="NCBI Taxonomy" id="410839"/>
    <lineage>
        <taxon>Bacteria</taxon>
        <taxon>Pseudomonadati</taxon>
        <taxon>Pseudomonadota</taxon>
        <taxon>Alphaproteobacteria</taxon>
        <taxon>Hyphomicrobiales</taxon>
        <taxon>Kaistiaceae</taxon>
        <taxon>Kaistia</taxon>
    </lineage>
</organism>
<feature type="transmembrane region" description="Helical" evidence="8">
    <location>
        <begin position="138"/>
        <end position="157"/>
    </location>
</feature>
<reference evidence="10 11" key="1">
    <citation type="submission" date="2023-07" db="EMBL/GenBank/DDBJ databases">
        <title>Genomic Encyclopedia of Type Strains, Phase IV (KMG-IV): sequencing the most valuable type-strain genomes for metagenomic binning, comparative biology and taxonomic classification.</title>
        <authorList>
            <person name="Goeker M."/>
        </authorList>
    </citation>
    <scope>NUCLEOTIDE SEQUENCE [LARGE SCALE GENOMIC DNA]</scope>
    <source>
        <strain evidence="10 11">B1-1</strain>
    </source>
</reference>
<dbReference type="PANTHER" id="PTHR42703:SF1">
    <property type="entry name" value="NA(+)_H(+) ANTIPORTER SUBUNIT D1"/>
    <property type="match status" value="1"/>
</dbReference>
<dbReference type="Pfam" id="PF00361">
    <property type="entry name" value="Proton_antipo_M"/>
    <property type="match status" value="1"/>
</dbReference>
<dbReference type="InterPro" id="IPR001750">
    <property type="entry name" value="ND/Mrp_TM"/>
</dbReference>
<evidence type="ECO:0000256" key="5">
    <source>
        <dbReference type="ARBA" id="ARBA00022989"/>
    </source>
</evidence>
<feature type="transmembrane region" description="Helical" evidence="8">
    <location>
        <begin position="340"/>
        <end position="360"/>
    </location>
</feature>
<evidence type="ECO:0000256" key="8">
    <source>
        <dbReference type="SAM" id="Phobius"/>
    </source>
</evidence>
<keyword evidence="3" id="KW-1003">Cell membrane</keyword>
<evidence type="ECO:0000256" key="2">
    <source>
        <dbReference type="ARBA" id="ARBA00005346"/>
    </source>
</evidence>
<protein>
    <submittedName>
        <fullName evidence="10">Multicomponent Na+:H+ antiporter subunit D</fullName>
    </submittedName>
</protein>
<feature type="transmembrane region" description="Helical" evidence="8">
    <location>
        <begin position="6"/>
        <end position="28"/>
    </location>
</feature>
<accession>A0ABU0M3S5</accession>
<dbReference type="Proteomes" id="UP001223743">
    <property type="component" value="Unassembled WGS sequence"/>
</dbReference>
<proteinExistence type="inferred from homology"/>
<feature type="transmembrane region" description="Helical" evidence="8">
    <location>
        <begin position="416"/>
        <end position="441"/>
    </location>
</feature>
<feature type="transmembrane region" description="Helical" evidence="8">
    <location>
        <begin position="453"/>
        <end position="472"/>
    </location>
</feature>
<keyword evidence="6 8" id="KW-0472">Membrane</keyword>
<comment type="caution">
    <text evidence="10">The sequence shown here is derived from an EMBL/GenBank/DDBJ whole genome shotgun (WGS) entry which is preliminary data.</text>
</comment>
<comment type="subcellular location">
    <subcellularLocation>
        <location evidence="1">Cell membrane</location>
        <topology evidence="1">Multi-pass membrane protein</topology>
    </subcellularLocation>
    <subcellularLocation>
        <location evidence="7">Membrane</location>
        <topology evidence="7">Multi-pass membrane protein</topology>
    </subcellularLocation>
</comment>
<feature type="transmembrane region" description="Helical" evidence="8">
    <location>
        <begin position="40"/>
        <end position="58"/>
    </location>
</feature>
<dbReference type="InterPro" id="IPR050586">
    <property type="entry name" value="CPA3_Na-H_Antiporter_D"/>
</dbReference>
<feature type="domain" description="NADH:quinone oxidoreductase/Mrp antiporter transmembrane" evidence="9">
    <location>
        <begin position="134"/>
        <end position="427"/>
    </location>
</feature>
<feature type="transmembrane region" description="Helical" evidence="8">
    <location>
        <begin position="381"/>
        <end position="404"/>
    </location>
</feature>